<evidence type="ECO:0000313" key="18">
    <source>
        <dbReference type="Proteomes" id="UP000494165"/>
    </source>
</evidence>
<dbReference type="Pfam" id="PF02244">
    <property type="entry name" value="Propep_M14"/>
    <property type="match status" value="1"/>
</dbReference>
<reference evidence="17 18" key="1">
    <citation type="submission" date="2020-04" db="EMBL/GenBank/DDBJ databases">
        <authorList>
            <person name="Alioto T."/>
            <person name="Alioto T."/>
            <person name="Gomez Garrido J."/>
        </authorList>
    </citation>
    <scope>NUCLEOTIDE SEQUENCE [LARGE SCALE GENOMIC DNA]</scope>
</reference>
<feature type="domain" description="Peptidase M14" evidence="16">
    <location>
        <begin position="146"/>
        <end position="439"/>
    </location>
</feature>
<dbReference type="SUPFAM" id="SSF54897">
    <property type="entry name" value="Protease propeptides/inhibitors"/>
    <property type="match status" value="1"/>
</dbReference>
<evidence type="ECO:0000313" key="17">
    <source>
        <dbReference type="EMBL" id="CAB3384919.1"/>
    </source>
</evidence>
<dbReference type="GO" id="GO:0008270">
    <property type="term" value="F:zinc ion binding"/>
    <property type="evidence" value="ECO:0007669"/>
    <property type="project" value="InterPro"/>
</dbReference>
<evidence type="ECO:0000256" key="10">
    <source>
        <dbReference type="ARBA" id="ARBA00022833"/>
    </source>
</evidence>
<organism evidence="17 18">
    <name type="scientific">Cloeon dipterum</name>
    <dbReference type="NCBI Taxonomy" id="197152"/>
    <lineage>
        <taxon>Eukaryota</taxon>
        <taxon>Metazoa</taxon>
        <taxon>Ecdysozoa</taxon>
        <taxon>Arthropoda</taxon>
        <taxon>Hexapoda</taxon>
        <taxon>Insecta</taxon>
        <taxon>Pterygota</taxon>
        <taxon>Palaeoptera</taxon>
        <taxon>Ephemeroptera</taxon>
        <taxon>Pisciforma</taxon>
        <taxon>Baetidae</taxon>
        <taxon>Cloeon</taxon>
    </lineage>
</organism>
<keyword evidence="10" id="KW-0862">Zinc</keyword>
<evidence type="ECO:0000256" key="5">
    <source>
        <dbReference type="ARBA" id="ARBA00022645"/>
    </source>
</evidence>
<dbReference type="SMART" id="SM00631">
    <property type="entry name" value="Zn_pept"/>
    <property type="match status" value="1"/>
</dbReference>
<evidence type="ECO:0000259" key="16">
    <source>
        <dbReference type="PROSITE" id="PS52035"/>
    </source>
</evidence>
<dbReference type="Gene3D" id="3.40.630.10">
    <property type="entry name" value="Zn peptidases"/>
    <property type="match status" value="1"/>
</dbReference>
<evidence type="ECO:0000256" key="14">
    <source>
        <dbReference type="PROSITE-ProRule" id="PRU01379"/>
    </source>
</evidence>
<proteinExistence type="inferred from homology"/>
<dbReference type="PRINTS" id="PR00765">
    <property type="entry name" value="CRBOXYPTASEA"/>
</dbReference>
<dbReference type="GO" id="GO:0004181">
    <property type="term" value="F:metallocarboxypeptidase activity"/>
    <property type="evidence" value="ECO:0007669"/>
    <property type="project" value="InterPro"/>
</dbReference>
<dbReference type="Pfam" id="PF00246">
    <property type="entry name" value="Peptidase_M14"/>
    <property type="match status" value="1"/>
</dbReference>
<dbReference type="InterPro" id="IPR003146">
    <property type="entry name" value="M14A_act_pep"/>
</dbReference>
<comment type="similarity">
    <text evidence="3 14">Belongs to the peptidase M14 family.</text>
</comment>
<dbReference type="PANTHER" id="PTHR11705">
    <property type="entry name" value="PROTEASE FAMILY M14 CARBOXYPEPTIDASE A,B"/>
    <property type="match status" value="1"/>
</dbReference>
<evidence type="ECO:0000256" key="7">
    <source>
        <dbReference type="ARBA" id="ARBA00022723"/>
    </source>
</evidence>
<dbReference type="Proteomes" id="UP000494165">
    <property type="component" value="Unassembled WGS sequence"/>
</dbReference>
<dbReference type="OrthoDB" id="3626597at2759"/>
<keyword evidence="18" id="KW-1185">Reference proteome</keyword>
<feature type="compositionally biased region" description="Polar residues" evidence="15">
    <location>
        <begin position="13"/>
        <end position="30"/>
    </location>
</feature>
<dbReference type="PANTHER" id="PTHR11705:SF91">
    <property type="entry name" value="FI01817P-RELATED"/>
    <property type="match status" value="1"/>
</dbReference>
<dbReference type="GO" id="GO:0005615">
    <property type="term" value="C:extracellular space"/>
    <property type="evidence" value="ECO:0007669"/>
    <property type="project" value="TreeGrafter"/>
</dbReference>
<evidence type="ECO:0000256" key="11">
    <source>
        <dbReference type="ARBA" id="ARBA00023049"/>
    </source>
</evidence>
<protein>
    <recommendedName>
        <fullName evidence="16">Peptidase M14 domain-containing protein</fullName>
    </recommendedName>
</protein>
<gene>
    <name evidence="17" type="ORF">CLODIP_2_CD01260</name>
</gene>
<dbReference type="PROSITE" id="PS52035">
    <property type="entry name" value="PEPTIDASE_M14"/>
    <property type="match status" value="1"/>
</dbReference>
<accession>A0A8S1DWL5</accession>
<keyword evidence="6" id="KW-0645">Protease</keyword>
<comment type="cofactor">
    <cofactor evidence="1">
        <name>Zn(2+)</name>
        <dbReference type="ChEBI" id="CHEBI:29105"/>
    </cofactor>
</comment>
<name>A0A8S1DWL5_9INSE</name>
<evidence type="ECO:0000256" key="9">
    <source>
        <dbReference type="ARBA" id="ARBA00022801"/>
    </source>
</evidence>
<dbReference type="CDD" id="cd03860">
    <property type="entry name" value="M14_CP_A-B_like"/>
    <property type="match status" value="1"/>
</dbReference>
<keyword evidence="11" id="KW-0482">Metalloprotease</keyword>
<keyword evidence="9" id="KW-0378">Hydrolase</keyword>
<keyword evidence="5" id="KW-0121">Carboxypeptidase</keyword>
<keyword evidence="12" id="KW-1015">Disulfide bond</keyword>
<keyword evidence="7" id="KW-0479">Metal-binding</keyword>
<dbReference type="Gene3D" id="3.30.70.340">
    <property type="entry name" value="Metallocarboxypeptidase-like"/>
    <property type="match status" value="1"/>
</dbReference>
<dbReference type="InterPro" id="IPR000834">
    <property type="entry name" value="Peptidase_M14"/>
</dbReference>
<dbReference type="SUPFAM" id="SSF53187">
    <property type="entry name" value="Zn-dependent exopeptidases"/>
    <property type="match status" value="1"/>
</dbReference>
<comment type="subcellular location">
    <subcellularLocation>
        <location evidence="2">Secreted</location>
    </subcellularLocation>
</comment>
<evidence type="ECO:0000256" key="13">
    <source>
        <dbReference type="ARBA" id="ARBA00057299"/>
    </source>
</evidence>
<dbReference type="GO" id="GO:0006508">
    <property type="term" value="P:proteolysis"/>
    <property type="evidence" value="ECO:0007669"/>
    <property type="project" value="UniProtKB-KW"/>
</dbReference>
<comment type="caution">
    <text evidence="17">The sequence shown here is derived from an EMBL/GenBank/DDBJ whole genome shotgun (WGS) entry which is preliminary data.</text>
</comment>
<keyword evidence="4" id="KW-0964">Secreted</keyword>
<sequence>MRFEPSACATDEPANTTPVTEENESFTENFPTDGENKNVEEQYADYSGAQVFSVKLKSSEHKRMFQQLEDRELIDVWLHKRSKKRSRAEFMVLRENMQEVLSLFYEADIQPKIVIPNMQRLIEKEKKAETLTNSTLRSGHGMNWNEYHRYSTIHSFLLHYANAYPDICTLKTIGKTVENRDIQMLKISSGGNENKTAIFIDGGMHAREWITPAAVTYIIKELVDNRAKYRSFVDDVDFHIVPLVNVDGYEYSHTRDRLWRKNRADLWGPCNGVDLNRNFGYKWGTSGSSFIGCSQIYRGSAGFSEPESKAIRDYIMESTANFQAYLSFHSYGQLILYPYGYANNELPSDADDLKRLGNAAASAVRKLSKTRYTVGNSAEVLYRSSGASDDWAKGEAGIKYSYVIELSDTGKYGFMLPERLIKPTAADALEIVKVVADEVMGLYEKKGLTMILEAKLNASKILEDDFRLVERRPRSESRGVASHWRPPPLSPGRSHPLVWPPGSCVVMRLA</sequence>
<dbReference type="InterPro" id="IPR036990">
    <property type="entry name" value="M14A-like_propep"/>
</dbReference>
<dbReference type="EMBL" id="CADEPI010000378">
    <property type="protein sequence ID" value="CAB3384919.1"/>
    <property type="molecule type" value="Genomic_DNA"/>
</dbReference>
<evidence type="ECO:0000256" key="2">
    <source>
        <dbReference type="ARBA" id="ARBA00004613"/>
    </source>
</evidence>
<feature type="region of interest" description="Disordered" evidence="15">
    <location>
        <begin position="1"/>
        <end position="36"/>
    </location>
</feature>
<evidence type="ECO:0000256" key="15">
    <source>
        <dbReference type="SAM" id="MobiDB-lite"/>
    </source>
</evidence>
<comment type="function">
    <text evidence="13">Involved in the digestion of the blood meal.</text>
</comment>
<evidence type="ECO:0000256" key="4">
    <source>
        <dbReference type="ARBA" id="ARBA00022525"/>
    </source>
</evidence>
<dbReference type="AlphaFoldDB" id="A0A8S1DWL5"/>
<keyword evidence="8" id="KW-0732">Signal</keyword>
<feature type="active site" description="Proton donor/acceptor" evidence="14">
    <location>
        <position position="405"/>
    </location>
</feature>
<evidence type="ECO:0000256" key="12">
    <source>
        <dbReference type="ARBA" id="ARBA00023157"/>
    </source>
</evidence>
<evidence type="ECO:0000256" key="3">
    <source>
        <dbReference type="ARBA" id="ARBA00005988"/>
    </source>
</evidence>
<evidence type="ECO:0000256" key="1">
    <source>
        <dbReference type="ARBA" id="ARBA00001947"/>
    </source>
</evidence>
<evidence type="ECO:0000256" key="6">
    <source>
        <dbReference type="ARBA" id="ARBA00022670"/>
    </source>
</evidence>
<dbReference type="FunFam" id="3.40.630.10:FF:000040">
    <property type="entry name" value="zinc carboxypeptidase"/>
    <property type="match status" value="1"/>
</dbReference>
<evidence type="ECO:0000256" key="8">
    <source>
        <dbReference type="ARBA" id="ARBA00022729"/>
    </source>
</evidence>